<accession>A0AAV9DPI9</accession>
<keyword evidence="4" id="KW-0809">Transit peptide</keyword>
<dbReference type="InterPro" id="IPR008797">
    <property type="entry name" value="PSII_PsbQ"/>
</dbReference>
<evidence type="ECO:0000256" key="1">
    <source>
        <dbReference type="ARBA" id="ARBA00004334"/>
    </source>
</evidence>
<gene>
    <name evidence="8" type="ORF">QJS10_CPB11g02275</name>
</gene>
<dbReference type="GO" id="GO:0005509">
    <property type="term" value="F:calcium ion binding"/>
    <property type="evidence" value="ECO:0007669"/>
    <property type="project" value="InterPro"/>
</dbReference>
<evidence type="ECO:0000313" key="8">
    <source>
        <dbReference type="EMBL" id="KAK1303591.1"/>
    </source>
</evidence>
<proteinExistence type="inferred from homology"/>
<evidence type="ECO:0000256" key="6">
    <source>
        <dbReference type="ARBA" id="ARBA00023136"/>
    </source>
</evidence>
<dbReference type="SUPFAM" id="SSF101112">
    <property type="entry name" value="Oxygen-evolving enhancer protein 3"/>
    <property type="match status" value="1"/>
</dbReference>
<organism evidence="8 9">
    <name type="scientific">Acorus calamus</name>
    <name type="common">Sweet flag</name>
    <dbReference type="NCBI Taxonomy" id="4465"/>
    <lineage>
        <taxon>Eukaryota</taxon>
        <taxon>Viridiplantae</taxon>
        <taxon>Streptophyta</taxon>
        <taxon>Embryophyta</taxon>
        <taxon>Tracheophyta</taxon>
        <taxon>Spermatophyta</taxon>
        <taxon>Magnoliopsida</taxon>
        <taxon>Liliopsida</taxon>
        <taxon>Acoraceae</taxon>
        <taxon>Acorus</taxon>
    </lineage>
</organism>
<evidence type="ECO:0000256" key="7">
    <source>
        <dbReference type="ARBA" id="ARBA00035649"/>
    </source>
</evidence>
<sequence length="124" mass="14051">MDVDAMGSMSRIKKLAHELLTIGEMGDDDESWQLMETDLSLKSFFFYSDFNRLISGTPDEVRKLELTDLANDLIYYLEQLNNAVKSRSIPQTQECYADAAAVLQDVMTVLITPSDFEDEDDPPC</sequence>
<dbReference type="GO" id="GO:0009654">
    <property type="term" value="C:photosystem II oxygen evolving complex"/>
    <property type="evidence" value="ECO:0007669"/>
    <property type="project" value="InterPro"/>
</dbReference>
<keyword evidence="2" id="KW-0150">Chloroplast</keyword>
<keyword evidence="5" id="KW-0793">Thylakoid</keyword>
<dbReference type="Pfam" id="PF05757">
    <property type="entry name" value="PsbQ"/>
    <property type="match status" value="1"/>
</dbReference>
<dbReference type="GO" id="GO:0009535">
    <property type="term" value="C:chloroplast thylakoid membrane"/>
    <property type="evidence" value="ECO:0007669"/>
    <property type="project" value="UniProtKB-SubCell"/>
</dbReference>
<dbReference type="GO" id="GO:0019898">
    <property type="term" value="C:extrinsic component of membrane"/>
    <property type="evidence" value="ECO:0007669"/>
    <property type="project" value="InterPro"/>
</dbReference>
<keyword evidence="6" id="KW-0472">Membrane</keyword>
<evidence type="ECO:0000256" key="2">
    <source>
        <dbReference type="ARBA" id="ARBA00022528"/>
    </source>
</evidence>
<dbReference type="Proteomes" id="UP001180020">
    <property type="component" value="Unassembled WGS sequence"/>
</dbReference>
<comment type="caution">
    <text evidence="8">The sequence shown here is derived from an EMBL/GenBank/DDBJ whole genome shotgun (WGS) entry which is preliminary data.</text>
</comment>
<keyword evidence="3" id="KW-0934">Plastid</keyword>
<reference evidence="8" key="1">
    <citation type="journal article" date="2023" name="Nat. Commun.">
        <title>Diploid and tetraploid genomes of Acorus and the evolution of monocots.</title>
        <authorList>
            <person name="Ma L."/>
            <person name="Liu K.W."/>
            <person name="Li Z."/>
            <person name="Hsiao Y.Y."/>
            <person name="Qi Y."/>
            <person name="Fu T."/>
            <person name="Tang G.D."/>
            <person name="Zhang D."/>
            <person name="Sun W.H."/>
            <person name="Liu D.K."/>
            <person name="Li Y."/>
            <person name="Chen G.Z."/>
            <person name="Liu X.D."/>
            <person name="Liao X.Y."/>
            <person name="Jiang Y.T."/>
            <person name="Yu X."/>
            <person name="Hao Y."/>
            <person name="Huang J."/>
            <person name="Zhao X.W."/>
            <person name="Ke S."/>
            <person name="Chen Y.Y."/>
            <person name="Wu W.L."/>
            <person name="Hsu J.L."/>
            <person name="Lin Y.F."/>
            <person name="Huang M.D."/>
            <person name="Li C.Y."/>
            <person name="Huang L."/>
            <person name="Wang Z.W."/>
            <person name="Zhao X."/>
            <person name="Zhong W.Y."/>
            <person name="Peng D.H."/>
            <person name="Ahmad S."/>
            <person name="Lan S."/>
            <person name="Zhang J.S."/>
            <person name="Tsai W.C."/>
            <person name="Van de Peer Y."/>
            <person name="Liu Z.J."/>
        </authorList>
    </citation>
    <scope>NUCLEOTIDE SEQUENCE</scope>
    <source>
        <strain evidence="8">CP</strain>
    </source>
</reference>
<dbReference type="PANTHER" id="PTHR33399:SF8">
    <property type="entry name" value="OS04G0522800 PROTEIN"/>
    <property type="match status" value="1"/>
</dbReference>
<dbReference type="InterPro" id="IPR054099">
    <property type="entry name" value="PSII_PsbQ_pln"/>
</dbReference>
<evidence type="ECO:0000256" key="3">
    <source>
        <dbReference type="ARBA" id="ARBA00022640"/>
    </source>
</evidence>
<evidence type="ECO:0000313" key="9">
    <source>
        <dbReference type="Proteomes" id="UP001180020"/>
    </source>
</evidence>
<name>A0AAV9DPI9_ACOCL</name>
<dbReference type="PANTHER" id="PTHR33399">
    <property type="entry name" value="OXYGEN-EVOLVING ENHANCER PROTEIN 3-1, CHLOROPLASTIC"/>
    <property type="match status" value="1"/>
</dbReference>
<dbReference type="AlphaFoldDB" id="A0AAV9DPI9"/>
<dbReference type="Gene3D" id="1.20.120.290">
    <property type="entry name" value="Oxygen-evolving enhancer protein 3 (PsbQ), four-helix up-down bundle"/>
    <property type="match status" value="1"/>
</dbReference>
<reference evidence="8" key="2">
    <citation type="submission" date="2023-06" db="EMBL/GenBank/DDBJ databases">
        <authorList>
            <person name="Ma L."/>
            <person name="Liu K.-W."/>
            <person name="Li Z."/>
            <person name="Hsiao Y.-Y."/>
            <person name="Qi Y."/>
            <person name="Fu T."/>
            <person name="Tang G."/>
            <person name="Zhang D."/>
            <person name="Sun W.-H."/>
            <person name="Liu D.-K."/>
            <person name="Li Y."/>
            <person name="Chen G.-Z."/>
            <person name="Liu X.-D."/>
            <person name="Liao X.-Y."/>
            <person name="Jiang Y.-T."/>
            <person name="Yu X."/>
            <person name="Hao Y."/>
            <person name="Huang J."/>
            <person name="Zhao X.-W."/>
            <person name="Ke S."/>
            <person name="Chen Y.-Y."/>
            <person name="Wu W.-L."/>
            <person name="Hsu J.-L."/>
            <person name="Lin Y.-F."/>
            <person name="Huang M.-D."/>
            <person name="Li C.-Y."/>
            <person name="Huang L."/>
            <person name="Wang Z.-W."/>
            <person name="Zhao X."/>
            <person name="Zhong W.-Y."/>
            <person name="Peng D.-H."/>
            <person name="Ahmad S."/>
            <person name="Lan S."/>
            <person name="Zhang J.-S."/>
            <person name="Tsai W.-C."/>
            <person name="Van De Peer Y."/>
            <person name="Liu Z.-J."/>
        </authorList>
    </citation>
    <scope>NUCLEOTIDE SEQUENCE</scope>
    <source>
        <strain evidence="8">CP</strain>
        <tissue evidence="8">Leaves</tissue>
    </source>
</reference>
<comment type="subcellular location">
    <subcellularLocation>
        <location evidence="1">Plastid</location>
        <location evidence="1">Chloroplast thylakoid membrane</location>
    </subcellularLocation>
</comment>
<evidence type="ECO:0000256" key="5">
    <source>
        <dbReference type="ARBA" id="ARBA00023078"/>
    </source>
</evidence>
<dbReference type="InterPro" id="IPR023222">
    <property type="entry name" value="PsbQ-like_dom_sf"/>
</dbReference>
<dbReference type="EMBL" id="JAUJYO010000011">
    <property type="protein sequence ID" value="KAK1303591.1"/>
    <property type="molecule type" value="Genomic_DNA"/>
</dbReference>
<protein>
    <submittedName>
        <fullName evidence="8">Uncharacterized protein</fullName>
    </submittedName>
</protein>
<dbReference type="GO" id="GO:0009767">
    <property type="term" value="P:photosynthetic electron transport chain"/>
    <property type="evidence" value="ECO:0007669"/>
    <property type="project" value="TreeGrafter"/>
</dbReference>
<comment type="similarity">
    <text evidence="7">Belongs to the PsbQ family.</text>
</comment>
<keyword evidence="9" id="KW-1185">Reference proteome</keyword>
<evidence type="ECO:0000256" key="4">
    <source>
        <dbReference type="ARBA" id="ARBA00022946"/>
    </source>
</evidence>